<reference evidence="1" key="1">
    <citation type="submission" date="2016-07" db="EMBL/GenBank/DDBJ databases">
        <authorList>
            <person name="Bretaudeau A."/>
        </authorList>
    </citation>
    <scope>NUCLEOTIDE SEQUENCE</scope>
    <source>
        <strain evidence="1">Rice</strain>
        <tissue evidence="1">Whole body</tissue>
    </source>
</reference>
<gene>
    <name evidence="1" type="ORF">SFRICE_026361</name>
</gene>
<dbReference type="AlphaFoldDB" id="A0A2H1UZU6"/>
<proteinExistence type="predicted"/>
<name>A0A2H1UZU6_SPOFR</name>
<accession>A0A2H1UZU6</accession>
<sequence>MRCRPFGGVEFLAELTYYYFYGISRQTDQMMVSNLDGYSKYQKRYNNCVCFDTNGRHSLTENRRETTFVLYFVVLVRLPKTRNNHLWIELKLKELFRAGIEPATRLHSNQLPSQQANRAVSFEFGFINYFLNFYFSILFWKKLVTVEESKEKLIQLRPLIRIVRTAHRQCLHVIRTDDVIWNADAKNPSDSGIGNPNAANTVDTV</sequence>
<evidence type="ECO:0000313" key="1">
    <source>
        <dbReference type="EMBL" id="SOQ34123.1"/>
    </source>
</evidence>
<protein>
    <submittedName>
        <fullName evidence="1">SFRICE_026361</fullName>
    </submittedName>
</protein>
<dbReference type="EMBL" id="ODYU01000034">
    <property type="protein sequence ID" value="SOQ34123.1"/>
    <property type="molecule type" value="Genomic_DNA"/>
</dbReference>
<organism evidence="1">
    <name type="scientific">Spodoptera frugiperda</name>
    <name type="common">Fall armyworm</name>
    <dbReference type="NCBI Taxonomy" id="7108"/>
    <lineage>
        <taxon>Eukaryota</taxon>
        <taxon>Metazoa</taxon>
        <taxon>Ecdysozoa</taxon>
        <taxon>Arthropoda</taxon>
        <taxon>Hexapoda</taxon>
        <taxon>Insecta</taxon>
        <taxon>Pterygota</taxon>
        <taxon>Neoptera</taxon>
        <taxon>Endopterygota</taxon>
        <taxon>Lepidoptera</taxon>
        <taxon>Glossata</taxon>
        <taxon>Ditrysia</taxon>
        <taxon>Noctuoidea</taxon>
        <taxon>Noctuidae</taxon>
        <taxon>Amphipyrinae</taxon>
        <taxon>Spodoptera</taxon>
    </lineage>
</organism>